<dbReference type="EMBL" id="LAPZ01000001">
    <property type="protein sequence ID" value="OSY89377.1"/>
    <property type="molecule type" value="Genomic_DNA"/>
</dbReference>
<sequence>MMKRILILLVLLSTTIVQSQEKYFEKEVSKISKKIDKITQQQKDSLKQKVKEINVKLDESRITQQEADKLKKEAATYHATRIEQLVGVEELKLQQLVQDKTDGKIASYEEDFDDNVFTIGGETFRLRLLEGDKRKKRRRKNKRTTTQFVFALGVNNVLVDNSFNSLNNSDYKFWQSHFYELGFTFKTRFSKEPSKTYFKYGVSFLWNNLRAENNKYHVVNGNQTDLVVNPNSLSESRLRHVQMTFPMHLEFDFSKNKKYSDGEVVDRTHKGVRFGVGGFFGFKLGTRQYLEYVNAQGVKVEEVQKNSFNTNTINYGLSAYFAYQGYGLYAKYDLNPLFKNTNVRNISLGLRFDIN</sequence>
<dbReference type="OrthoDB" id="1466811at2"/>
<reference evidence="2 3" key="1">
    <citation type="submission" date="2015-03" db="EMBL/GenBank/DDBJ databases">
        <title>Genome sequence of Tenacibaculum sp. S2-2, isolated from intestinal microbiota of sea cucumber, Apostichopus japonicas.</title>
        <authorList>
            <person name="Shao Z."/>
            <person name="Wang L."/>
            <person name="Li X."/>
        </authorList>
    </citation>
    <scope>NUCLEOTIDE SEQUENCE [LARGE SCALE GENOMIC DNA]</scope>
    <source>
        <strain evidence="2 3">S2-2</strain>
    </source>
</reference>
<dbReference type="Proteomes" id="UP000194221">
    <property type="component" value="Unassembled WGS sequence"/>
</dbReference>
<protein>
    <recommendedName>
        <fullName evidence="4">Outer membrane protein beta-barrel domain-containing protein</fullName>
    </recommendedName>
</protein>
<feature type="signal peptide" evidence="1">
    <location>
        <begin position="1"/>
        <end position="19"/>
    </location>
</feature>
<organism evidence="2 3">
    <name type="scientific">Tenacibaculum holothuriorum</name>
    <dbReference type="NCBI Taxonomy" id="1635173"/>
    <lineage>
        <taxon>Bacteria</taxon>
        <taxon>Pseudomonadati</taxon>
        <taxon>Bacteroidota</taxon>
        <taxon>Flavobacteriia</taxon>
        <taxon>Flavobacteriales</taxon>
        <taxon>Flavobacteriaceae</taxon>
        <taxon>Tenacibaculum</taxon>
    </lineage>
</organism>
<name>A0A1Y2PHV5_9FLAO</name>
<feature type="chain" id="PRO_5013141693" description="Outer membrane protein beta-barrel domain-containing protein" evidence="1">
    <location>
        <begin position="20"/>
        <end position="355"/>
    </location>
</feature>
<evidence type="ECO:0008006" key="4">
    <source>
        <dbReference type="Google" id="ProtNLM"/>
    </source>
</evidence>
<gene>
    <name evidence="2" type="ORF">WH52_01700</name>
</gene>
<evidence type="ECO:0000256" key="1">
    <source>
        <dbReference type="SAM" id="SignalP"/>
    </source>
</evidence>
<comment type="caution">
    <text evidence="2">The sequence shown here is derived from an EMBL/GenBank/DDBJ whole genome shotgun (WGS) entry which is preliminary data.</text>
</comment>
<dbReference type="InParanoid" id="A0A1Y2PHV5"/>
<dbReference type="AlphaFoldDB" id="A0A1Y2PHV5"/>
<keyword evidence="3" id="KW-1185">Reference proteome</keyword>
<proteinExistence type="predicted"/>
<keyword evidence="1" id="KW-0732">Signal</keyword>
<evidence type="ECO:0000313" key="3">
    <source>
        <dbReference type="Proteomes" id="UP000194221"/>
    </source>
</evidence>
<accession>A0A1Y2PHV5</accession>
<dbReference type="STRING" id="1635173.WH52_01700"/>
<evidence type="ECO:0000313" key="2">
    <source>
        <dbReference type="EMBL" id="OSY89377.1"/>
    </source>
</evidence>